<dbReference type="RefSeq" id="WP_165228831.1">
    <property type="nucleotide sequence ID" value="NZ_CP049257.1"/>
</dbReference>
<evidence type="ECO:0000313" key="8">
    <source>
        <dbReference type="EMBL" id="QIG41977.1"/>
    </source>
</evidence>
<dbReference type="SUPFAM" id="SSF51905">
    <property type="entry name" value="FAD/NAD(P)-binding domain"/>
    <property type="match status" value="1"/>
</dbReference>
<evidence type="ECO:0000256" key="1">
    <source>
        <dbReference type="ARBA" id="ARBA00022714"/>
    </source>
</evidence>
<dbReference type="PRINTS" id="PR00162">
    <property type="entry name" value="RIESKE"/>
</dbReference>
<dbReference type="Gene3D" id="3.30.9.10">
    <property type="entry name" value="D-Amino Acid Oxidase, subunit A, domain 2"/>
    <property type="match status" value="1"/>
</dbReference>
<reference evidence="8 9" key="1">
    <citation type="submission" date="2020-02" db="EMBL/GenBank/DDBJ databases">
        <title>Full genome sequence of Nocardioides sp. R-3366.</title>
        <authorList>
            <person name="Im W.-T."/>
        </authorList>
    </citation>
    <scope>NUCLEOTIDE SEQUENCE [LARGE SCALE GENOMIC DNA]</scope>
    <source>
        <strain evidence="8 9">R-3366</strain>
    </source>
</reference>
<keyword evidence="5" id="KW-1015">Disulfide bond</keyword>
<organism evidence="8 9">
    <name type="scientific">Nocardioides anomalus</name>
    <dbReference type="NCBI Taxonomy" id="2712223"/>
    <lineage>
        <taxon>Bacteria</taxon>
        <taxon>Bacillati</taxon>
        <taxon>Actinomycetota</taxon>
        <taxon>Actinomycetes</taxon>
        <taxon>Propionibacteriales</taxon>
        <taxon>Nocardioidaceae</taxon>
        <taxon>Nocardioides</taxon>
    </lineage>
</organism>
<protein>
    <submittedName>
        <fullName evidence="8">FAD-dependent oxidoreductase</fullName>
    </submittedName>
</protein>
<dbReference type="Proteomes" id="UP000502996">
    <property type="component" value="Chromosome"/>
</dbReference>
<evidence type="ECO:0000256" key="6">
    <source>
        <dbReference type="SAM" id="MobiDB-lite"/>
    </source>
</evidence>
<sequence>MTLTSLWQDRHPRSEPPVPEVSGDYDVAVIGAGLTGLTTALLLGRAGRSVVVLEAGTVGHATTGRTTAKISCLQGTRLSTIARKHTSSVVQDYVTAQREGLAWLERFCGDHDVAAQHRDAVSYAYTASGEGQLRRELDVATGAGLPASWQDDFPLPFRTRGGVRLPDQLQVDPMELLDALSLEAAAHGVRLVEGARVTKVRGSAPVTVSTEAGEVRADTVVVATNMPILDRGGFFARMKPLRSYSLAFRTPTALVDAMYLSVDTPSRSLRDVPDGDGSLLLVGGNGHKVGAEVDTARRVEELRRWTAELWPEAVETHAWSAQDYAPHHELPFAGPVLPGRDEILVAGGYAKWGMTNAVAASLVLSSRILGGHLEWSEAFRTWSPHETTGLATAALANGEVGLELTRGWIGALATGSVTQDGVSRVCTHLGGIVRFNEAERSWDCPLHGSRFDADGPVLEGPAVCGLKRVG</sequence>
<dbReference type="PANTHER" id="PTHR13847">
    <property type="entry name" value="SARCOSINE DEHYDROGENASE-RELATED"/>
    <property type="match status" value="1"/>
</dbReference>
<keyword evidence="3" id="KW-0408">Iron</keyword>
<evidence type="ECO:0000259" key="7">
    <source>
        <dbReference type="PROSITE" id="PS51296"/>
    </source>
</evidence>
<feature type="region of interest" description="Disordered" evidence="6">
    <location>
        <begin position="1"/>
        <end position="21"/>
    </location>
</feature>
<dbReference type="GO" id="GO:0016020">
    <property type="term" value="C:membrane"/>
    <property type="evidence" value="ECO:0007669"/>
    <property type="project" value="InterPro"/>
</dbReference>
<accession>A0A6G6W9Z5</accession>
<dbReference type="InterPro" id="IPR036188">
    <property type="entry name" value="FAD/NAD-bd_sf"/>
</dbReference>
<dbReference type="InterPro" id="IPR036922">
    <property type="entry name" value="Rieske_2Fe-2S_sf"/>
</dbReference>
<dbReference type="InterPro" id="IPR005805">
    <property type="entry name" value="Rieske_Fe-S_prot_C"/>
</dbReference>
<dbReference type="GO" id="GO:0004497">
    <property type="term" value="F:monooxygenase activity"/>
    <property type="evidence" value="ECO:0007669"/>
    <property type="project" value="UniProtKB-ARBA"/>
</dbReference>
<dbReference type="PANTHER" id="PTHR13847:SF274">
    <property type="entry name" value="RIESKE 2FE-2S IRON-SULFUR PROTEIN YHFW-RELATED"/>
    <property type="match status" value="1"/>
</dbReference>
<dbReference type="GO" id="GO:0051537">
    <property type="term" value="F:2 iron, 2 sulfur cluster binding"/>
    <property type="evidence" value="ECO:0007669"/>
    <property type="project" value="UniProtKB-KW"/>
</dbReference>
<name>A0A6G6W9Z5_9ACTN</name>
<dbReference type="GO" id="GO:0046872">
    <property type="term" value="F:metal ion binding"/>
    <property type="evidence" value="ECO:0007669"/>
    <property type="project" value="UniProtKB-KW"/>
</dbReference>
<dbReference type="KEGG" id="nano:G5V58_03580"/>
<dbReference type="Gene3D" id="2.102.10.10">
    <property type="entry name" value="Rieske [2Fe-2S] iron-sulphur domain"/>
    <property type="match status" value="1"/>
</dbReference>
<feature type="domain" description="Rieske" evidence="7">
    <location>
        <begin position="422"/>
        <end position="470"/>
    </location>
</feature>
<evidence type="ECO:0000313" key="9">
    <source>
        <dbReference type="Proteomes" id="UP000502996"/>
    </source>
</evidence>
<dbReference type="PROSITE" id="PS51296">
    <property type="entry name" value="RIESKE"/>
    <property type="match status" value="1"/>
</dbReference>
<gene>
    <name evidence="8" type="ORF">G5V58_03580</name>
</gene>
<dbReference type="GO" id="GO:0005737">
    <property type="term" value="C:cytoplasm"/>
    <property type="evidence" value="ECO:0007669"/>
    <property type="project" value="TreeGrafter"/>
</dbReference>
<dbReference type="EMBL" id="CP049257">
    <property type="protein sequence ID" value="QIG41977.1"/>
    <property type="molecule type" value="Genomic_DNA"/>
</dbReference>
<dbReference type="Pfam" id="PF00355">
    <property type="entry name" value="Rieske"/>
    <property type="match status" value="1"/>
</dbReference>
<evidence type="ECO:0000256" key="4">
    <source>
        <dbReference type="ARBA" id="ARBA00023014"/>
    </source>
</evidence>
<dbReference type="InterPro" id="IPR006076">
    <property type="entry name" value="FAD-dep_OxRdtase"/>
</dbReference>
<keyword evidence="2" id="KW-0479">Metal-binding</keyword>
<evidence type="ECO:0000256" key="2">
    <source>
        <dbReference type="ARBA" id="ARBA00022723"/>
    </source>
</evidence>
<dbReference type="GO" id="GO:0016705">
    <property type="term" value="F:oxidoreductase activity, acting on paired donors, with incorporation or reduction of molecular oxygen"/>
    <property type="evidence" value="ECO:0007669"/>
    <property type="project" value="UniProtKB-ARBA"/>
</dbReference>
<dbReference type="Pfam" id="PF01266">
    <property type="entry name" value="DAO"/>
    <property type="match status" value="1"/>
</dbReference>
<proteinExistence type="predicted"/>
<dbReference type="SUPFAM" id="SSF50022">
    <property type="entry name" value="ISP domain"/>
    <property type="match status" value="1"/>
</dbReference>
<dbReference type="Gene3D" id="3.50.50.60">
    <property type="entry name" value="FAD/NAD(P)-binding domain"/>
    <property type="match status" value="1"/>
</dbReference>
<keyword evidence="4" id="KW-0411">Iron-sulfur</keyword>
<keyword evidence="9" id="KW-1185">Reference proteome</keyword>
<dbReference type="InterPro" id="IPR017941">
    <property type="entry name" value="Rieske_2Fe-2S"/>
</dbReference>
<evidence type="ECO:0000256" key="5">
    <source>
        <dbReference type="ARBA" id="ARBA00023157"/>
    </source>
</evidence>
<evidence type="ECO:0000256" key="3">
    <source>
        <dbReference type="ARBA" id="ARBA00023004"/>
    </source>
</evidence>
<keyword evidence="1" id="KW-0001">2Fe-2S</keyword>
<dbReference type="AlphaFoldDB" id="A0A6G6W9Z5"/>